<name>A0A193G9U1_9BORD</name>
<evidence type="ECO:0000313" key="3">
    <source>
        <dbReference type="Proteomes" id="UP000091926"/>
    </source>
</evidence>
<keyword evidence="3" id="KW-1185">Reference proteome</keyword>
<feature type="region of interest" description="Disordered" evidence="1">
    <location>
        <begin position="313"/>
        <end position="353"/>
    </location>
</feature>
<reference evidence="2 3" key="1">
    <citation type="submission" date="2016-06" db="EMBL/GenBank/DDBJ databases">
        <title>Complete genome sequences of Bordetella bronchialis and Bordetella flabilis.</title>
        <authorList>
            <person name="LiPuma J.J."/>
            <person name="Spilker T."/>
        </authorList>
    </citation>
    <scope>NUCLEOTIDE SEQUENCE [LARGE SCALE GENOMIC DNA]</scope>
    <source>
        <strain evidence="2 3">AU10664</strain>
    </source>
</reference>
<feature type="compositionally biased region" description="Polar residues" evidence="1">
    <location>
        <begin position="319"/>
        <end position="337"/>
    </location>
</feature>
<accession>A0A193G9U1</accession>
<dbReference type="Proteomes" id="UP000091926">
    <property type="component" value="Chromosome"/>
</dbReference>
<evidence type="ECO:0000256" key="1">
    <source>
        <dbReference type="SAM" id="MobiDB-lite"/>
    </source>
</evidence>
<dbReference type="KEGG" id="bfz:BAU07_06180"/>
<protein>
    <submittedName>
        <fullName evidence="2">Uncharacterized protein</fullName>
    </submittedName>
</protein>
<sequence length="572" mass="61962">MALRRTIIDLQIAPVDYPFEQHVDNFLQAGLSTVSADALVRLRTNILVHMDETCLCPAQDVPLDVGQNLLAAMFRKVDGELAYRRVAEPLIRLMDGLARADGSEASRCRLYDFSDWLAVVLDSGDDWTEPISRALRAVPDTQIERLVQMVSHLPGDDRETPYRRLSRLLSPRSNVPRQSERDARIPALLCRALVQCMLDRLDDELSACAVALRETAHPEQEARAALQRLGCRLDGSSRFGAHHLIPLALLEPYCDALCAKAIVSAGPEAFGRYRPLVRDSALAGLLDSIKYSGAPVVPLDQVEAVVSEPLSERMHGSAESISNQPATPASDTVSSTVLPDGAHPLSRRPPCGLGPRHGATLRAELCRLPGAQPLLPVEVRDVAGATRTLSLGRQFHADAIDRPSVSFSVGGVSADGSPVYFAFPSGLAGSLRTAALQAGVWALCRVAGEYAELLTRIMTQQTSGALCAGLQQLGAESPIRMADGVAFIPGGAASLHFDVVRRPDGCFRIDATIQFARLESGTRVYADSVESAQLDPSRSYFRATFGLLLYPSRPRLDLVEPVAFDYALVRSD</sequence>
<evidence type="ECO:0000313" key="2">
    <source>
        <dbReference type="EMBL" id="ANN76752.1"/>
    </source>
</evidence>
<proteinExistence type="predicted"/>
<dbReference type="AlphaFoldDB" id="A0A193G9U1"/>
<organism evidence="2 3">
    <name type="scientific">Bordetella flabilis</name>
    <dbReference type="NCBI Taxonomy" id="463014"/>
    <lineage>
        <taxon>Bacteria</taxon>
        <taxon>Pseudomonadati</taxon>
        <taxon>Pseudomonadota</taxon>
        <taxon>Betaproteobacteria</taxon>
        <taxon>Burkholderiales</taxon>
        <taxon>Alcaligenaceae</taxon>
        <taxon>Bordetella</taxon>
    </lineage>
</organism>
<gene>
    <name evidence="2" type="ORF">BAU07_06180</name>
</gene>
<dbReference type="EMBL" id="CP016172">
    <property type="protein sequence ID" value="ANN76752.1"/>
    <property type="molecule type" value="Genomic_DNA"/>
</dbReference>